<dbReference type="FunFam" id="1.10.510.10:FF:000468">
    <property type="entry name" value="PTI1-like tyrosine-protein kinase 3"/>
    <property type="match status" value="1"/>
</dbReference>
<evidence type="ECO:0000256" key="3">
    <source>
        <dbReference type="ARBA" id="ARBA00022692"/>
    </source>
</evidence>
<dbReference type="GO" id="GO:0004672">
    <property type="term" value="F:protein kinase activity"/>
    <property type="evidence" value="ECO:0007669"/>
    <property type="project" value="InterPro"/>
</dbReference>
<evidence type="ECO:0000259" key="10">
    <source>
        <dbReference type="PROSITE" id="PS50011"/>
    </source>
</evidence>
<dbReference type="SMART" id="SM00220">
    <property type="entry name" value="S_TKc"/>
    <property type="match status" value="1"/>
</dbReference>
<dbReference type="Pfam" id="PF00069">
    <property type="entry name" value="Pkinase"/>
    <property type="match status" value="1"/>
</dbReference>
<organism evidence="11 12">
    <name type="scientific">Liquidambar formosana</name>
    <name type="common">Formosan gum</name>
    <dbReference type="NCBI Taxonomy" id="63359"/>
    <lineage>
        <taxon>Eukaryota</taxon>
        <taxon>Viridiplantae</taxon>
        <taxon>Streptophyta</taxon>
        <taxon>Embryophyta</taxon>
        <taxon>Tracheophyta</taxon>
        <taxon>Spermatophyta</taxon>
        <taxon>Magnoliopsida</taxon>
        <taxon>eudicotyledons</taxon>
        <taxon>Gunneridae</taxon>
        <taxon>Pentapetalae</taxon>
        <taxon>Saxifragales</taxon>
        <taxon>Altingiaceae</taxon>
        <taxon>Liquidambar</taxon>
    </lineage>
</organism>
<dbReference type="PANTHER" id="PTHR45927">
    <property type="entry name" value="LYSM-DOMAIN RECEPTOR-LIKE KINASE-RELATED"/>
    <property type="match status" value="1"/>
</dbReference>
<dbReference type="GO" id="GO:0005524">
    <property type="term" value="F:ATP binding"/>
    <property type="evidence" value="ECO:0007669"/>
    <property type="project" value="UniProtKB-KW"/>
</dbReference>
<evidence type="ECO:0000256" key="6">
    <source>
        <dbReference type="ARBA" id="ARBA00022840"/>
    </source>
</evidence>
<keyword evidence="7" id="KW-1133">Transmembrane helix</keyword>
<dbReference type="PANTHER" id="PTHR45927:SF11">
    <property type="entry name" value="LYSM DOMAIN RECEPTOR-LIKE KINASE 4"/>
    <property type="match status" value="1"/>
</dbReference>
<dbReference type="InterPro" id="IPR052611">
    <property type="entry name" value="Plant_RLK_LysM"/>
</dbReference>
<name>A0AAP0RSW6_LIQFO</name>
<evidence type="ECO:0000256" key="9">
    <source>
        <dbReference type="ARBA" id="ARBA00023157"/>
    </source>
</evidence>
<keyword evidence="2" id="KW-1003">Cell membrane</keyword>
<keyword evidence="8" id="KW-0472">Membrane</keyword>
<keyword evidence="6" id="KW-0067">ATP-binding</keyword>
<keyword evidence="5" id="KW-0547">Nucleotide-binding</keyword>
<dbReference type="Gene3D" id="1.10.510.10">
    <property type="entry name" value="Transferase(Phosphotransferase) domain 1"/>
    <property type="match status" value="1"/>
</dbReference>
<evidence type="ECO:0000256" key="5">
    <source>
        <dbReference type="ARBA" id="ARBA00022741"/>
    </source>
</evidence>
<dbReference type="GO" id="GO:0005886">
    <property type="term" value="C:plasma membrane"/>
    <property type="evidence" value="ECO:0007669"/>
    <property type="project" value="UniProtKB-SubCell"/>
</dbReference>
<dbReference type="GO" id="GO:0051707">
    <property type="term" value="P:response to other organism"/>
    <property type="evidence" value="ECO:0007669"/>
    <property type="project" value="UniProtKB-ARBA"/>
</dbReference>
<dbReference type="InterPro" id="IPR011009">
    <property type="entry name" value="Kinase-like_dom_sf"/>
</dbReference>
<evidence type="ECO:0000313" key="12">
    <source>
        <dbReference type="Proteomes" id="UP001415857"/>
    </source>
</evidence>
<comment type="caution">
    <text evidence="11">The sequence shown here is derived from an EMBL/GenBank/DDBJ whole genome shotgun (WGS) entry which is preliminary data.</text>
</comment>
<evidence type="ECO:0000313" key="11">
    <source>
        <dbReference type="EMBL" id="KAK9284145.1"/>
    </source>
</evidence>
<feature type="domain" description="Protein kinase" evidence="10">
    <location>
        <begin position="1"/>
        <end position="338"/>
    </location>
</feature>
<accession>A0AAP0RSW6</accession>
<evidence type="ECO:0000256" key="2">
    <source>
        <dbReference type="ARBA" id="ARBA00022475"/>
    </source>
</evidence>
<dbReference type="Proteomes" id="UP001415857">
    <property type="component" value="Unassembled WGS sequence"/>
</dbReference>
<keyword evidence="4" id="KW-0732">Signal</keyword>
<keyword evidence="3" id="KW-0812">Transmembrane</keyword>
<sequence>MIGALIFCSFFRKTERRIDSNIVSESIETCVKPIEEKEEDSLEFLESISSMAQSLKVYTFEELQSATDNFSPSCWIKGSVYRGTINGDLAAIKKTNGDVSKEISLLSKINHFNLIRLSGVCFNDGNWYLVYEYAFNGPLSDLIYYNNSDHRFLSWTQRMQIALDVATGLSYLHKYANPPHVHKDIKSSNVLLDTDFRAKIANFGLARSAQGQEGQFTLTRHIVGTKGYMAPEYLENGLISPKLDVYAFGVLLLEILTGKEVAALYGEENMQLSEVLIAVLGKEDGNENLRDLIDPSLQEKYPLELAMLMVRLIDNCLKKDPASRPEMDEIVPNLSRILNNSLSWEFSCNAPGHQSFTESS</sequence>
<dbReference type="EMBL" id="JBBPBK010000005">
    <property type="protein sequence ID" value="KAK9284145.1"/>
    <property type="molecule type" value="Genomic_DNA"/>
</dbReference>
<evidence type="ECO:0000256" key="4">
    <source>
        <dbReference type="ARBA" id="ARBA00022729"/>
    </source>
</evidence>
<keyword evidence="9" id="KW-1015">Disulfide bond</keyword>
<evidence type="ECO:0000256" key="7">
    <source>
        <dbReference type="ARBA" id="ARBA00022989"/>
    </source>
</evidence>
<dbReference type="InterPro" id="IPR000719">
    <property type="entry name" value="Prot_kinase_dom"/>
</dbReference>
<comment type="subcellular location">
    <subcellularLocation>
        <location evidence="1">Cell membrane</location>
        <topology evidence="1">Single-pass membrane protein</topology>
    </subcellularLocation>
</comment>
<evidence type="ECO:0000256" key="1">
    <source>
        <dbReference type="ARBA" id="ARBA00004162"/>
    </source>
</evidence>
<proteinExistence type="predicted"/>
<dbReference type="PROSITE" id="PS50011">
    <property type="entry name" value="PROTEIN_KINASE_DOM"/>
    <property type="match status" value="1"/>
</dbReference>
<keyword evidence="12" id="KW-1185">Reference proteome</keyword>
<protein>
    <recommendedName>
        <fullName evidence="10">Protein kinase domain-containing protein</fullName>
    </recommendedName>
</protein>
<dbReference type="SUPFAM" id="SSF56112">
    <property type="entry name" value="Protein kinase-like (PK-like)"/>
    <property type="match status" value="1"/>
</dbReference>
<reference evidence="11 12" key="1">
    <citation type="journal article" date="2024" name="Plant J.">
        <title>Genome sequences and population genomics reveal climatic adaptation and genomic divergence between two closely related sweetgum species.</title>
        <authorList>
            <person name="Xu W.Q."/>
            <person name="Ren C.Q."/>
            <person name="Zhang X.Y."/>
            <person name="Comes H.P."/>
            <person name="Liu X.H."/>
            <person name="Li Y.G."/>
            <person name="Kettle C.J."/>
            <person name="Jalonen R."/>
            <person name="Gaisberger H."/>
            <person name="Ma Y.Z."/>
            <person name="Qiu Y.X."/>
        </authorList>
    </citation>
    <scope>NUCLEOTIDE SEQUENCE [LARGE SCALE GENOMIC DNA]</scope>
    <source>
        <strain evidence="11">Hangzhou</strain>
    </source>
</reference>
<dbReference type="AlphaFoldDB" id="A0AAP0RSW6"/>
<evidence type="ECO:0000256" key="8">
    <source>
        <dbReference type="ARBA" id="ARBA00023136"/>
    </source>
</evidence>
<gene>
    <name evidence="11" type="ORF">L1049_023313</name>
</gene>
<dbReference type="Gene3D" id="3.30.200.20">
    <property type="entry name" value="Phosphorylase Kinase, domain 1"/>
    <property type="match status" value="1"/>
</dbReference>